<dbReference type="AlphaFoldDB" id="A0A5C0UFG5"/>
<dbReference type="InterPro" id="IPR019814">
    <property type="entry name" value="Translation_initiation_fac_3_N"/>
</dbReference>
<organism evidence="8 9">
    <name type="scientific">Candidatus Cytomitobacter primus</name>
    <dbReference type="NCBI Taxonomy" id="2066024"/>
    <lineage>
        <taxon>Bacteria</taxon>
        <taxon>Pseudomonadati</taxon>
        <taxon>Pseudomonadota</taxon>
        <taxon>Alphaproteobacteria</taxon>
        <taxon>Holosporales</taxon>
        <taxon>Holosporaceae</taxon>
        <taxon>Candidatus Cytomitobacter</taxon>
    </lineage>
</organism>
<evidence type="ECO:0000256" key="3">
    <source>
        <dbReference type="ARBA" id="ARBA00022917"/>
    </source>
</evidence>
<dbReference type="SUPFAM" id="SSF54364">
    <property type="entry name" value="Translation initiation factor IF3, N-terminal domain"/>
    <property type="match status" value="1"/>
</dbReference>
<gene>
    <name evidence="8" type="ORF">FZC34_00600</name>
</gene>
<keyword evidence="3" id="KW-0648">Protein biosynthesis</keyword>
<evidence type="ECO:0000256" key="5">
    <source>
        <dbReference type="SAM" id="MobiDB-lite"/>
    </source>
</evidence>
<dbReference type="NCBIfam" id="TIGR00168">
    <property type="entry name" value="infC"/>
    <property type="match status" value="1"/>
</dbReference>
<keyword evidence="2 8" id="KW-0396">Initiation factor</keyword>
<comment type="similarity">
    <text evidence="1">Belongs to the IF-3 family.</text>
</comment>
<dbReference type="GO" id="GO:0005737">
    <property type="term" value="C:cytoplasm"/>
    <property type="evidence" value="ECO:0007669"/>
    <property type="project" value="UniProtKB-ARBA"/>
</dbReference>
<protein>
    <recommendedName>
        <fullName evidence="4">Translation initiation factor IF-3</fullName>
    </recommendedName>
</protein>
<keyword evidence="9" id="KW-1185">Reference proteome</keyword>
<dbReference type="Pfam" id="PF00707">
    <property type="entry name" value="IF3_C"/>
    <property type="match status" value="1"/>
</dbReference>
<evidence type="ECO:0000259" key="6">
    <source>
        <dbReference type="Pfam" id="PF00707"/>
    </source>
</evidence>
<dbReference type="Proteomes" id="UP000325004">
    <property type="component" value="Chromosome"/>
</dbReference>
<dbReference type="SUPFAM" id="SSF55200">
    <property type="entry name" value="Translation initiation factor IF3, C-terminal domain"/>
    <property type="match status" value="1"/>
</dbReference>
<dbReference type="GO" id="GO:0043022">
    <property type="term" value="F:ribosome binding"/>
    <property type="evidence" value="ECO:0007669"/>
    <property type="project" value="TreeGrafter"/>
</dbReference>
<reference evidence="8 9" key="1">
    <citation type="submission" date="2019-08" db="EMBL/GenBank/DDBJ databases">
        <title>Highly reduced genomes of protist endosymbionts show evolutionary convergence.</title>
        <authorList>
            <person name="George E."/>
            <person name="Husnik F."/>
            <person name="Tashyreva D."/>
            <person name="Prokopchuk G."/>
            <person name="Horak A."/>
            <person name="Kwong W.K."/>
            <person name="Lukes J."/>
            <person name="Keeling P.J."/>
        </authorList>
    </citation>
    <scope>NUCLEOTIDE SEQUENCE [LARGE SCALE GENOMIC DNA]</scope>
    <source>
        <strain evidence="8">1604LC</strain>
    </source>
</reference>
<dbReference type="GO" id="GO:0003743">
    <property type="term" value="F:translation initiation factor activity"/>
    <property type="evidence" value="ECO:0007669"/>
    <property type="project" value="UniProtKB-UniRule"/>
</dbReference>
<dbReference type="GO" id="GO:0032790">
    <property type="term" value="P:ribosome disassembly"/>
    <property type="evidence" value="ECO:0007669"/>
    <property type="project" value="TreeGrafter"/>
</dbReference>
<dbReference type="Pfam" id="PF05198">
    <property type="entry name" value="IF3_N"/>
    <property type="match status" value="1"/>
</dbReference>
<dbReference type="PANTHER" id="PTHR10938:SF0">
    <property type="entry name" value="TRANSLATION INITIATION FACTOR IF-3, MITOCHONDRIAL"/>
    <property type="match status" value="1"/>
</dbReference>
<dbReference type="InterPro" id="IPR036787">
    <property type="entry name" value="T_IF-3_N_sf"/>
</dbReference>
<evidence type="ECO:0000256" key="1">
    <source>
        <dbReference type="ARBA" id="ARBA00005439"/>
    </source>
</evidence>
<evidence type="ECO:0000313" key="9">
    <source>
        <dbReference type="Proteomes" id="UP000325004"/>
    </source>
</evidence>
<feature type="domain" description="Translation initiation factor 3 C-terminal" evidence="6">
    <location>
        <begin position="86"/>
        <end position="171"/>
    </location>
</feature>
<dbReference type="EMBL" id="CP043316">
    <property type="protein sequence ID" value="QEK38421.1"/>
    <property type="molecule type" value="Genomic_DNA"/>
</dbReference>
<feature type="domain" description="Translation initiation factor 3 N-terminal" evidence="7">
    <location>
        <begin position="11"/>
        <end position="77"/>
    </location>
</feature>
<dbReference type="Gene3D" id="3.30.110.10">
    <property type="entry name" value="Translation initiation factor 3 (IF-3), C-terminal domain"/>
    <property type="match status" value="1"/>
</dbReference>
<dbReference type="InterPro" id="IPR019815">
    <property type="entry name" value="Translation_initiation_fac_3_C"/>
</dbReference>
<dbReference type="Gene3D" id="3.10.20.80">
    <property type="entry name" value="Translation initiation factor 3 (IF-3), N-terminal domain"/>
    <property type="match status" value="1"/>
</dbReference>
<evidence type="ECO:0000256" key="2">
    <source>
        <dbReference type="ARBA" id="ARBA00022540"/>
    </source>
</evidence>
<feature type="compositionally biased region" description="Basic and acidic residues" evidence="5">
    <location>
        <begin position="172"/>
        <end position="181"/>
    </location>
</feature>
<name>A0A5C0UFG5_9PROT</name>
<evidence type="ECO:0000259" key="7">
    <source>
        <dbReference type="Pfam" id="PF05198"/>
    </source>
</evidence>
<feature type="region of interest" description="Disordered" evidence="5">
    <location>
        <begin position="161"/>
        <end position="181"/>
    </location>
</feature>
<evidence type="ECO:0000256" key="4">
    <source>
        <dbReference type="NCBIfam" id="TIGR00168"/>
    </source>
</evidence>
<evidence type="ECO:0000313" key="8">
    <source>
        <dbReference type="EMBL" id="QEK38421.1"/>
    </source>
</evidence>
<sequence>MNKHKKKKVIMNEYIRADQVSVIQDKEKMGAMSLNAALNMAEDQGLDLVQVSDDDIPTCRLMDYKQFLYKQNKKNAEIKRKSKSFEIKEIQIRPRIGQHDLDTKARHARRFLEDGNKVKVVLKLRGREMAHVDLNIENVLKQFALQLDDISSIEKEPKQEMKNRIFMTIKPDPSKSEKEQA</sequence>
<dbReference type="RefSeq" id="WP_148971537.1">
    <property type="nucleotide sequence ID" value="NZ_CP043316.1"/>
</dbReference>
<dbReference type="OrthoDB" id="9806014at2"/>
<dbReference type="InterPro" id="IPR001288">
    <property type="entry name" value="Translation_initiation_fac_3"/>
</dbReference>
<accession>A0A5C0UFG5</accession>
<dbReference type="PANTHER" id="PTHR10938">
    <property type="entry name" value="TRANSLATION INITIATION FACTOR IF-3"/>
    <property type="match status" value="1"/>
</dbReference>
<proteinExistence type="inferred from homology"/>
<dbReference type="KEGG" id="cpri:FZC34_00600"/>
<dbReference type="InterPro" id="IPR036788">
    <property type="entry name" value="T_IF-3_C_sf"/>
</dbReference>